<keyword evidence="2" id="KW-1185">Reference proteome</keyword>
<dbReference type="InterPro" id="IPR003065">
    <property type="entry name" value="Invas_SpaK"/>
</dbReference>
<dbReference type="Pfam" id="PF03519">
    <property type="entry name" value="Invas_SpaK"/>
    <property type="match status" value="1"/>
</dbReference>
<evidence type="ECO:0000313" key="2">
    <source>
        <dbReference type="Proteomes" id="UP001231859"/>
    </source>
</evidence>
<evidence type="ECO:0000313" key="1">
    <source>
        <dbReference type="EMBL" id="WGO83856.1"/>
    </source>
</evidence>
<dbReference type="Gene3D" id="3.30.1460.10">
    <property type="match status" value="1"/>
</dbReference>
<reference evidence="1 2" key="1">
    <citation type="submission" date="2023-04" db="EMBL/GenBank/DDBJ databases">
        <title>Genome dynamics across the evolutionary transition to endosymbiosis.</title>
        <authorList>
            <person name="Siozios S."/>
            <person name="Nadal-Jimenez P."/>
            <person name="Azagi T."/>
            <person name="Sprong H."/>
            <person name="Frost C.L."/>
            <person name="Parratt S.R."/>
            <person name="Taylor G."/>
            <person name="Brettell L."/>
            <person name="Lew K.C."/>
            <person name="Croft L."/>
            <person name="King K.C."/>
            <person name="Brockhurst M.A."/>
            <person name="Hypsa V."/>
            <person name="Novakova E."/>
            <person name="Darby A.C."/>
            <person name="Hurst G.D.D."/>
        </authorList>
    </citation>
    <scope>NUCLEOTIDE SEQUENCE [LARGE SCALE GENOMIC DNA]</scope>
    <source>
        <strain evidence="2">aApi_AU</strain>
    </source>
</reference>
<protein>
    <submittedName>
        <fullName evidence="1">Type III secretion protein</fullName>
    </submittedName>
</protein>
<accession>A0ABY8P4A5</accession>
<proteinExistence type="predicted"/>
<dbReference type="CDD" id="cd17035">
    <property type="entry name" value="T3SC_IB_Spa15-like"/>
    <property type="match status" value="1"/>
</dbReference>
<gene>
    <name evidence="1" type="ORF">QG404_02750</name>
</gene>
<dbReference type="EMBL" id="CP123759">
    <property type="protein sequence ID" value="WGO83856.1"/>
    <property type="molecule type" value="Genomic_DNA"/>
</dbReference>
<dbReference type="Proteomes" id="UP001231859">
    <property type="component" value="Chromosome"/>
</dbReference>
<dbReference type="RefSeq" id="WP_180558462.1">
    <property type="nucleotide sequence ID" value="NZ_CP084222.1"/>
</dbReference>
<name>A0ABY8P4A5_9GAMM</name>
<sequence>MQMDLASLVTDAIKTMGKPDLFPQGHQLNNHSTITLELEELPDIHIAMVNDLPTIWANLGYIEPNVIRQLSEPLLATIISNHLPFFYPGQPTYFLNDENILELRATFSITALENATQFAEAIDSFFQYMLNINKLLIG</sequence>
<dbReference type="SUPFAM" id="SSF69635">
    <property type="entry name" value="Type III secretory system chaperone-like"/>
    <property type="match status" value="1"/>
</dbReference>
<organism evidence="1 2">
    <name type="scientific">Arsenophonus apicola</name>
    <dbReference type="NCBI Taxonomy" id="2879119"/>
    <lineage>
        <taxon>Bacteria</taxon>
        <taxon>Pseudomonadati</taxon>
        <taxon>Pseudomonadota</taxon>
        <taxon>Gammaproteobacteria</taxon>
        <taxon>Enterobacterales</taxon>
        <taxon>Morganellaceae</taxon>
        <taxon>Arsenophonus</taxon>
    </lineage>
</organism>
<dbReference type="PRINTS" id="PR01305">
    <property type="entry name" value="SSPAKPROTEIN"/>
</dbReference>